<dbReference type="GO" id="GO:0009966">
    <property type="term" value="P:regulation of signal transduction"/>
    <property type="evidence" value="ECO:0007669"/>
    <property type="project" value="InterPro"/>
</dbReference>
<evidence type="ECO:0000256" key="1">
    <source>
        <dbReference type="SAM" id="MobiDB-lite"/>
    </source>
</evidence>
<dbReference type="EMBL" id="HBFP01002807">
    <property type="protein sequence ID" value="CAD8817625.1"/>
    <property type="molecule type" value="Transcribed_RNA"/>
</dbReference>
<evidence type="ECO:0000313" key="2">
    <source>
        <dbReference type="EMBL" id="CAD8817625.1"/>
    </source>
</evidence>
<dbReference type="Gene3D" id="6.10.250.1050">
    <property type="match status" value="1"/>
</dbReference>
<dbReference type="PANTHER" id="PTHR12398">
    <property type="entry name" value="PROTEIN PHOSPHATASE INHIBITOR"/>
    <property type="match status" value="1"/>
</dbReference>
<feature type="compositionally biased region" description="Basic and acidic residues" evidence="1">
    <location>
        <begin position="29"/>
        <end position="64"/>
    </location>
</feature>
<dbReference type="EMBL" id="HBFP01002808">
    <property type="protein sequence ID" value="CAD8817626.1"/>
    <property type="molecule type" value="Transcribed_RNA"/>
</dbReference>
<dbReference type="GO" id="GO:0004864">
    <property type="term" value="F:protein phosphatase inhibitor activity"/>
    <property type="evidence" value="ECO:0007669"/>
    <property type="project" value="InterPro"/>
</dbReference>
<dbReference type="PANTHER" id="PTHR12398:SF20">
    <property type="entry name" value="PROTEIN PHOSPHATASE 1 REGULATORY INHIBITOR SUBUNIT 2"/>
    <property type="match status" value="1"/>
</dbReference>
<accession>A0A6T6LN35</accession>
<feature type="region of interest" description="Disordered" evidence="1">
    <location>
        <begin position="1"/>
        <end position="142"/>
    </location>
</feature>
<dbReference type="InterPro" id="IPR007062">
    <property type="entry name" value="PPI-2"/>
</dbReference>
<reference evidence="3" key="1">
    <citation type="submission" date="2021-01" db="EMBL/GenBank/DDBJ databases">
        <authorList>
            <person name="Corre E."/>
            <person name="Pelletier E."/>
            <person name="Niang G."/>
            <person name="Scheremetjew M."/>
            <person name="Finn R."/>
            <person name="Kale V."/>
            <person name="Holt S."/>
            <person name="Cochrane G."/>
            <person name="Meng A."/>
            <person name="Brown T."/>
            <person name="Cohen L."/>
        </authorList>
    </citation>
    <scope>NUCLEOTIDE SEQUENCE</scope>
    <source>
        <strain evidence="3">CCMP3278</strain>
    </source>
</reference>
<name>A0A6T6LN35_9RHOD</name>
<feature type="compositionally biased region" description="Basic and acidic residues" evidence="1">
    <location>
        <begin position="1"/>
        <end position="17"/>
    </location>
</feature>
<organism evidence="3">
    <name type="scientific">Timspurckia oligopyrenoides</name>
    <dbReference type="NCBI Taxonomy" id="708627"/>
    <lineage>
        <taxon>Eukaryota</taxon>
        <taxon>Rhodophyta</taxon>
        <taxon>Bangiophyceae</taxon>
        <taxon>Porphyridiales</taxon>
        <taxon>Porphyridiaceae</taxon>
        <taxon>Timspurckia</taxon>
    </lineage>
</organism>
<sequence length="194" mass="21763">MESGGQKEHLKEAEKELAAAPSALSRGNTADRKKLSLKWDEENLIQNEREAHLNPKMKIDEPKTPFRNGIDEMEDDKGGESHEGSFMSPSNSKNQDGHGLEMIDDARLQGFSELETDFRQNRAVGSEPSTGTHSHSSEDFARMRKMHYHDEFVRLKDPMADIDEDDDADADANADEETRMETESPNAAASRDSK</sequence>
<feature type="compositionally biased region" description="Basic and acidic residues" evidence="1">
    <location>
        <begin position="95"/>
        <end position="107"/>
    </location>
</feature>
<protein>
    <submittedName>
        <fullName evidence="3">Uncharacterized protein</fullName>
    </submittedName>
</protein>
<gene>
    <name evidence="2" type="ORF">TOLI1172_LOCUS2014</name>
    <name evidence="3" type="ORF">TOLI1172_LOCUS2015</name>
</gene>
<proteinExistence type="predicted"/>
<dbReference type="AlphaFoldDB" id="A0A6T6LN35"/>
<feature type="region of interest" description="Disordered" evidence="1">
    <location>
        <begin position="156"/>
        <end position="194"/>
    </location>
</feature>
<feature type="compositionally biased region" description="Acidic residues" evidence="1">
    <location>
        <begin position="160"/>
        <end position="175"/>
    </location>
</feature>
<dbReference type="Pfam" id="PF04979">
    <property type="entry name" value="IPP-2"/>
    <property type="match status" value="1"/>
</dbReference>
<evidence type="ECO:0000313" key="3">
    <source>
        <dbReference type="EMBL" id="CAD8817626.1"/>
    </source>
</evidence>